<dbReference type="GO" id="GO:0005634">
    <property type="term" value="C:nucleus"/>
    <property type="evidence" value="ECO:0007669"/>
    <property type="project" value="TreeGrafter"/>
</dbReference>
<keyword evidence="6 7" id="KW-0067">ATP-binding</keyword>
<keyword evidence="4 7" id="KW-0547">Nucleotide-binding</keyword>
<evidence type="ECO:0000256" key="7">
    <source>
        <dbReference type="PROSITE-ProRule" id="PRU10141"/>
    </source>
</evidence>
<evidence type="ECO:0000313" key="10">
    <source>
        <dbReference type="EMBL" id="KAJ5067415.1"/>
    </source>
</evidence>
<evidence type="ECO:0000256" key="5">
    <source>
        <dbReference type="ARBA" id="ARBA00022777"/>
    </source>
</evidence>
<dbReference type="CDD" id="cd14019">
    <property type="entry name" value="STKc_Cdc7"/>
    <property type="match status" value="1"/>
</dbReference>
<evidence type="ECO:0000256" key="1">
    <source>
        <dbReference type="ARBA" id="ARBA00012513"/>
    </source>
</evidence>
<sequence length="366" mass="42492">MSKKQKSFPELKGKYIVIEKIGEGAFSKVYKAKNKKTGEIFALKRIFPTCSPKRIFREAEILYRLRGYEGVCYLYEGLRKEDQVTLVTPYFEFDDFRDFFHEISIEQIKTYMRALLKSLNHIHLKGIVHRDLKPGNFLYKVRSGKGLLIDFGLAQTAEELKQFSLEKDEELQSFEKRRKISHMNHFDNSNQIIDNIPFEDKEIPNDFYENNLIYAPKPNKNDPRPILKAPRAGTRGFRAPEVLFKSYTQTSAIDIWSAGIVLLSFLSGVYPFFHPPDDLYALGETISIFGYKNINEMAAKFHRRIYSSNTENGIDLKEICKLTNTTFSDLNPPDDAFDLLNQMLHLDPEKRITAEQCLSHSFLKLN</sequence>
<dbReference type="PROSITE" id="PS50011">
    <property type="entry name" value="PROTEIN_KINASE_DOM"/>
    <property type="match status" value="1"/>
</dbReference>
<feature type="binding site" evidence="7">
    <location>
        <position position="44"/>
    </location>
    <ligand>
        <name>ATP</name>
        <dbReference type="ChEBI" id="CHEBI:30616"/>
    </ligand>
</feature>
<comment type="similarity">
    <text evidence="8">Belongs to the protein kinase superfamily.</text>
</comment>
<keyword evidence="3" id="KW-0808">Transferase</keyword>
<dbReference type="GO" id="GO:0051301">
    <property type="term" value="P:cell division"/>
    <property type="evidence" value="ECO:0007669"/>
    <property type="project" value="UniProtKB-KW"/>
</dbReference>
<dbReference type="Pfam" id="PF00069">
    <property type="entry name" value="Pkinase"/>
    <property type="match status" value="2"/>
</dbReference>
<dbReference type="InterPro" id="IPR017441">
    <property type="entry name" value="Protein_kinase_ATP_BS"/>
</dbReference>
<reference evidence="10" key="1">
    <citation type="submission" date="2022-10" db="EMBL/GenBank/DDBJ databases">
        <title>Novel sulphate-reducing endosymbionts in the free-living metamonad Anaeramoeba.</title>
        <authorList>
            <person name="Jerlstrom-Hultqvist J."/>
            <person name="Cepicka I."/>
            <person name="Gallot-Lavallee L."/>
            <person name="Salas-Leiva D."/>
            <person name="Curtis B.A."/>
            <person name="Zahonova K."/>
            <person name="Pipaliya S."/>
            <person name="Dacks J."/>
            <person name="Roger A.J."/>
        </authorList>
    </citation>
    <scope>NUCLEOTIDE SEQUENCE</scope>
    <source>
        <strain evidence="10">BMAN</strain>
    </source>
</reference>
<evidence type="ECO:0000256" key="6">
    <source>
        <dbReference type="ARBA" id="ARBA00022840"/>
    </source>
</evidence>
<comment type="caution">
    <text evidence="10">The sequence shown here is derived from an EMBL/GenBank/DDBJ whole genome shotgun (WGS) entry which is preliminary data.</text>
</comment>
<dbReference type="OrthoDB" id="10020333at2759"/>
<protein>
    <recommendedName>
        <fullName evidence="1">non-specific serine/threonine protein kinase</fullName>
        <ecNumber evidence="1">2.7.11.1</ecNumber>
    </recommendedName>
</protein>
<evidence type="ECO:0000256" key="4">
    <source>
        <dbReference type="ARBA" id="ARBA00022741"/>
    </source>
</evidence>
<keyword evidence="10" id="KW-0131">Cell cycle</keyword>
<dbReference type="InterPro" id="IPR008271">
    <property type="entry name" value="Ser/Thr_kinase_AS"/>
</dbReference>
<dbReference type="Gene3D" id="3.30.200.20">
    <property type="entry name" value="Phosphorylase Kinase, domain 1"/>
    <property type="match status" value="1"/>
</dbReference>
<keyword evidence="10" id="KW-0132">Cell division</keyword>
<keyword evidence="5 10" id="KW-0418">Kinase</keyword>
<dbReference type="Gene3D" id="1.10.510.10">
    <property type="entry name" value="Transferase(Phosphotransferase) domain 1"/>
    <property type="match status" value="1"/>
</dbReference>
<dbReference type="InterPro" id="IPR011009">
    <property type="entry name" value="Kinase-like_dom_sf"/>
</dbReference>
<dbReference type="EC" id="2.7.11.1" evidence="1"/>
<accession>A0A9Q0L9V8</accession>
<feature type="domain" description="Protein kinase" evidence="9">
    <location>
        <begin position="15"/>
        <end position="363"/>
    </location>
</feature>
<dbReference type="SUPFAM" id="SSF56112">
    <property type="entry name" value="Protein kinase-like (PK-like)"/>
    <property type="match status" value="1"/>
</dbReference>
<evidence type="ECO:0000259" key="9">
    <source>
        <dbReference type="PROSITE" id="PS50011"/>
    </source>
</evidence>
<dbReference type="OMA" id="QGFTMEK"/>
<proteinExistence type="inferred from homology"/>
<dbReference type="Proteomes" id="UP001149090">
    <property type="component" value="Unassembled WGS sequence"/>
</dbReference>
<gene>
    <name evidence="10" type="ORF">M0811_12968</name>
</gene>
<evidence type="ECO:0000256" key="2">
    <source>
        <dbReference type="ARBA" id="ARBA00022527"/>
    </source>
</evidence>
<dbReference type="AlphaFoldDB" id="A0A9Q0L9V8"/>
<name>A0A9Q0L9V8_ANAIG</name>
<evidence type="ECO:0000256" key="8">
    <source>
        <dbReference type="RuleBase" id="RU000304"/>
    </source>
</evidence>
<dbReference type="PROSITE" id="PS00107">
    <property type="entry name" value="PROTEIN_KINASE_ATP"/>
    <property type="match status" value="1"/>
</dbReference>
<dbReference type="EMBL" id="JAPDFW010000128">
    <property type="protein sequence ID" value="KAJ5067415.1"/>
    <property type="molecule type" value="Genomic_DNA"/>
</dbReference>
<dbReference type="SMART" id="SM00220">
    <property type="entry name" value="S_TKc"/>
    <property type="match status" value="1"/>
</dbReference>
<dbReference type="GO" id="GO:0044773">
    <property type="term" value="P:mitotic DNA damage checkpoint signaling"/>
    <property type="evidence" value="ECO:0007669"/>
    <property type="project" value="TreeGrafter"/>
</dbReference>
<evidence type="ECO:0000313" key="11">
    <source>
        <dbReference type="Proteomes" id="UP001149090"/>
    </source>
</evidence>
<dbReference type="PANTHER" id="PTHR44167">
    <property type="entry name" value="OVARIAN-SPECIFIC SERINE/THREONINE-PROTEIN KINASE LOK-RELATED"/>
    <property type="match status" value="1"/>
</dbReference>
<organism evidence="10 11">
    <name type="scientific">Anaeramoeba ignava</name>
    <name type="common">Anaerobic marine amoeba</name>
    <dbReference type="NCBI Taxonomy" id="1746090"/>
    <lineage>
        <taxon>Eukaryota</taxon>
        <taxon>Metamonada</taxon>
        <taxon>Anaeramoebidae</taxon>
        <taxon>Anaeramoeba</taxon>
    </lineage>
</organism>
<dbReference type="PROSITE" id="PS00108">
    <property type="entry name" value="PROTEIN_KINASE_ST"/>
    <property type="match status" value="1"/>
</dbReference>
<evidence type="ECO:0000256" key="3">
    <source>
        <dbReference type="ARBA" id="ARBA00022679"/>
    </source>
</evidence>
<dbReference type="GO" id="GO:0005524">
    <property type="term" value="F:ATP binding"/>
    <property type="evidence" value="ECO:0007669"/>
    <property type="project" value="UniProtKB-UniRule"/>
</dbReference>
<dbReference type="InterPro" id="IPR000719">
    <property type="entry name" value="Prot_kinase_dom"/>
</dbReference>
<dbReference type="GO" id="GO:0004674">
    <property type="term" value="F:protein serine/threonine kinase activity"/>
    <property type="evidence" value="ECO:0007669"/>
    <property type="project" value="UniProtKB-KW"/>
</dbReference>
<keyword evidence="2 8" id="KW-0723">Serine/threonine-protein kinase</keyword>
<keyword evidence="11" id="KW-1185">Reference proteome</keyword>
<dbReference type="PANTHER" id="PTHR44167:SF23">
    <property type="entry name" value="CDC7 KINASE, ISOFORM A-RELATED"/>
    <property type="match status" value="1"/>
</dbReference>